<dbReference type="AlphaFoldDB" id="A0AAN9IQG1"/>
<evidence type="ECO:0000313" key="1">
    <source>
        <dbReference type="EMBL" id="KAK7284221.1"/>
    </source>
</evidence>
<dbReference type="EMBL" id="JAYKXN010000005">
    <property type="protein sequence ID" value="KAK7284221.1"/>
    <property type="molecule type" value="Genomic_DNA"/>
</dbReference>
<protein>
    <submittedName>
        <fullName evidence="1">Uncharacterized protein</fullName>
    </submittedName>
</protein>
<comment type="caution">
    <text evidence="1">The sequence shown here is derived from an EMBL/GenBank/DDBJ whole genome shotgun (WGS) entry which is preliminary data.</text>
</comment>
<gene>
    <name evidence="1" type="ORF">RJT34_18963</name>
</gene>
<name>A0AAN9IQG1_CLITE</name>
<evidence type="ECO:0000313" key="2">
    <source>
        <dbReference type="Proteomes" id="UP001359559"/>
    </source>
</evidence>
<keyword evidence="2" id="KW-1185">Reference proteome</keyword>
<dbReference type="Proteomes" id="UP001359559">
    <property type="component" value="Unassembled WGS sequence"/>
</dbReference>
<accession>A0AAN9IQG1</accession>
<organism evidence="1 2">
    <name type="scientific">Clitoria ternatea</name>
    <name type="common">Butterfly pea</name>
    <dbReference type="NCBI Taxonomy" id="43366"/>
    <lineage>
        <taxon>Eukaryota</taxon>
        <taxon>Viridiplantae</taxon>
        <taxon>Streptophyta</taxon>
        <taxon>Embryophyta</taxon>
        <taxon>Tracheophyta</taxon>
        <taxon>Spermatophyta</taxon>
        <taxon>Magnoliopsida</taxon>
        <taxon>eudicotyledons</taxon>
        <taxon>Gunneridae</taxon>
        <taxon>Pentapetalae</taxon>
        <taxon>rosids</taxon>
        <taxon>fabids</taxon>
        <taxon>Fabales</taxon>
        <taxon>Fabaceae</taxon>
        <taxon>Papilionoideae</taxon>
        <taxon>50 kb inversion clade</taxon>
        <taxon>NPAAA clade</taxon>
        <taxon>indigoferoid/millettioid clade</taxon>
        <taxon>Phaseoleae</taxon>
        <taxon>Clitoria</taxon>
    </lineage>
</organism>
<proteinExistence type="predicted"/>
<sequence>MKMGTMTLRQHSIWSMRAVKELIGLCWVKDTYQGRWMRIHCSSWCSSSSLWTSMDVGAGKVGEDWRISQCWFVVPYLEGEENVAKGFELGKVEVIRGKAGYDDEQLLEFKIDEGRAWDVVGFSILDDFVTFGA</sequence>
<reference evidence="1 2" key="1">
    <citation type="submission" date="2024-01" db="EMBL/GenBank/DDBJ databases">
        <title>The genomes of 5 underutilized Papilionoideae crops provide insights into root nodulation and disease resistance.</title>
        <authorList>
            <person name="Yuan L."/>
        </authorList>
    </citation>
    <scope>NUCLEOTIDE SEQUENCE [LARGE SCALE GENOMIC DNA]</scope>
    <source>
        <strain evidence="1">LY-2023</strain>
        <tissue evidence="1">Leaf</tissue>
    </source>
</reference>